<evidence type="ECO:0000313" key="2">
    <source>
        <dbReference type="EMBL" id="UUC45190.1"/>
    </source>
</evidence>
<dbReference type="RefSeq" id="WP_256550882.1">
    <property type="nucleotide sequence ID" value="NZ_CP101751.1"/>
</dbReference>
<name>A0ABY5IQW4_9FLAO</name>
<dbReference type="EMBL" id="CP101751">
    <property type="protein sequence ID" value="UUC45190.1"/>
    <property type="molecule type" value="Genomic_DNA"/>
</dbReference>
<gene>
    <name evidence="2" type="ORF">NOX80_16385</name>
</gene>
<evidence type="ECO:0000256" key="1">
    <source>
        <dbReference type="SAM" id="SignalP"/>
    </source>
</evidence>
<feature type="signal peptide" evidence="1">
    <location>
        <begin position="1"/>
        <end position="19"/>
    </location>
</feature>
<reference evidence="2" key="1">
    <citation type="submission" date="2022-07" db="EMBL/GenBank/DDBJ databases">
        <title>Isolation, identification, and degradation of a PFOSA degrading strain from sewage treatment plant.</title>
        <authorList>
            <person name="Zhang L."/>
            <person name="Huo Y."/>
        </authorList>
    </citation>
    <scope>NUCLEOTIDE SEQUENCE</scope>
    <source>
        <strain evidence="2">C1</strain>
    </source>
</reference>
<organism evidence="2 3">
    <name type="scientific">Flavobacterium cerinum</name>
    <dbReference type="NCBI Taxonomy" id="2502784"/>
    <lineage>
        <taxon>Bacteria</taxon>
        <taxon>Pseudomonadati</taxon>
        <taxon>Bacteroidota</taxon>
        <taxon>Flavobacteriia</taxon>
        <taxon>Flavobacteriales</taxon>
        <taxon>Flavobacteriaceae</taxon>
        <taxon>Flavobacterium</taxon>
    </lineage>
</organism>
<dbReference type="Proteomes" id="UP001059844">
    <property type="component" value="Chromosome"/>
</dbReference>
<feature type="chain" id="PRO_5046840217" description="Lipoprotein" evidence="1">
    <location>
        <begin position="20"/>
        <end position="200"/>
    </location>
</feature>
<proteinExistence type="predicted"/>
<accession>A0ABY5IQW4</accession>
<dbReference type="PROSITE" id="PS51257">
    <property type="entry name" value="PROKAR_LIPOPROTEIN"/>
    <property type="match status" value="1"/>
</dbReference>
<keyword evidence="1" id="KW-0732">Signal</keyword>
<evidence type="ECO:0008006" key="4">
    <source>
        <dbReference type="Google" id="ProtNLM"/>
    </source>
</evidence>
<evidence type="ECO:0000313" key="3">
    <source>
        <dbReference type="Proteomes" id="UP001059844"/>
    </source>
</evidence>
<sequence length="200" mass="22948">MKEKIGLIVLMLCTLCSCASFSKKIAFDNQIILKEESITKLNGTYEIESLKAIRKFESSKPDIIENDSLNRFSLFKNIKEINPQLREDIKNNSKNYKVKIDIKDKNSISFSLLKNNSKIDSITMDFKIQNDGYLYLKNKNFKTKGIPGLWGNFSVNRTRIGINSNNNLIISNSYFLYGAVLILIGDTKKTSFSSEYKREI</sequence>
<protein>
    <recommendedName>
        <fullName evidence="4">Lipoprotein</fullName>
    </recommendedName>
</protein>
<keyword evidence="3" id="KW-1185">Reference proteome</keyword>